<protein>
    <submittedName>
        <fullName evidence="1">Uncharacterized protein</fullName>
    </submittedName>
</protein>
<sequence length="203" mass="22259">MYVPEINSIMEKSHHAQGCDEVTAIHMLQPRQIDAIFLVLLFGANPVNRLHRRRDAREIDETTILLLECVDQLDLAILGEILAEFVLSDVGINVTEINVARRARLDGSEDRGGERRGFAPANFETTVLDQDALIGGLMNAASNDIANLFAGGIRMNISEIDRAVGGTGNGSGRDLKGLTLRCSERSKRTGKTDVMLLLVLHVR</sequence>
<reference evidence="1 2" key="1">
    <citation type="journal article" date="2018" name="New Phytol.">
        <title>Phylogenomics of Endogonaceae and evolution of mycorrhizas within Mucoromycota.</title>
        <authorList>
            <person name="Chang Y."/>
            <person name="Desiro A."/>
            <person name="Na H."/>
            <person name="Sandor L."/>
            <person name="Lipzen A."/>
            <person name="Clum A."/>
            <person name="Barry K."/>
            <person name="Grigoriev I.V."/>
            <person name="Martin F.M."/>
            <person name="Stajich J.E."/>
            <person name="Smith M.E."/>
            <person name="Bonito G."/>
            <person name="Spatafora J.W."/>
        </authorList>
    </citation>
    <scope>NUCLEOTIDE SEQUENCE [LARGE SCALE GENOMIC DNA]</scope>
    <source>
        <strain evidence="1 2">AD002</strain>
    </source>
</reference>
<comment type="caution">
    <text evidence="1">The sequence shown here is derived from an EMBL/GenBank/DDBJ whole genome shotgun (WGS) entry which is preliminary data.</text>
</comment>
<dbReference type="EMBL" id="RBNJ01001083">
    <property type="protein sequence ID" value="RUS33592.1"/>
    <property type="molecule type" value="Genomic_DNA"/>
</dbReference>
<dbReference type="AlphaFoldDB" id="A0A433QUW9"/>
<evidence type="ECO:0000313" key="1">
    <source>
        <dbReference type="EMBL" id="RUS33592.1"/>
    </source>
</evidence>
<name>A0A433QUW9_9FUNG</name>
<keyword evidence="2" id="KW-1185">Reference proteome</keyword>
<organism evidence="1 2">
    <name type="scientific">Jimgerdemannia flammicorona</name>
    <dbReference type="NCBI Taxonomy" id="994334"/>
    <lineage>
        <taxon>Eukaryota</taxon>
        <taxon>Fungi</taxon>
        <taxon>Fungi incertae sedis</taxon>
        <taxon>Mucoromycota</taxon>
        <taxon>Mucoromycotina</taxon>
        <taxon>Endogonomycetes</taxon>
        <taxon>Endogonales</taxon>
        <taxon>Endogonaceae</taxon>
        <taxon>Jimgerdemannia</taxon>
    </lineage>
</organism>
<dbReference type="Proteomes" id="UP000274822">
    <property type="component" value="Unassembled WGS sequence"/>
</dbReference>
<proteinExistence type="predicted"/>
<evidence type="ECO:0000313" key="2">
    <source>
        <dbReference type="Proteomes" id="UP000274822"/>
    </source>
</evidence>
<gene>
    <name evidence="1" type="ORF">BC938DRAFT_470973</name>
</gene>
<accession>A0A433QUW9</accession>